<organism evidence="1 2">
    <name type="scientific">Natronococcus jeotgali DSM 18795</name>
    <dbReference type="NCBI Taxonomy" id="1227498"/>
    <lineage>
        <taxon>Archaea</taxon>
        <taxon>Methanobacteriati</taxon>
        <taxon>Methanobacteriota</taxon>
        <taxon>Stenosarchaea group</taxon>
        <taxon>Halobacteria</taxon>
        <taxon>Halobacteriales</taxon>
        <taxon>Natrialbaceae</taxon>
        <taxon>Natronococcus</taxon>
    </lineage>
</organism>
<protein>
    <submittedName>
        <fullName evidence="1">Uncharacterized protein</fullName>
    </submittedName>
</protein>
<dbReference type="EMBL" id="AOIA01000017">
    <property type="protein sequence ID" value="ELY66379.1"/>
    <property type="molecule type" value="Genomic_DNA"/>
</dbReference>
<reference evidence="1 2" key="1">
    <citation type="journal article" date="2014" name="PLoS Genet.">
        <title>Phylogenetically driven sequencing of extremely halophilic archaea reveals strategies for static and dynamic osmo-response.</title>
        <authorList>
            <person name="Becker E.A."/>
            <person name="Seitzer P.M."/>
            <person name="Tritt A."/>
            <person name="Larsen D."/>
            <person name="Krusor M."/>
            <person name="Yao A.I."/>
            <person name="Wu D."/>
            <person name="Madern D."/>
            <person name="Eisen J.A."/>
            <person name="Darling A.E."/>
            <person name="Facciotti M.T."/>
        </authorList>
    </citation>
    <scope>NUCLEOTIDE SEQUENCE [LARGE SCALE GENOMIC DNA]</scope>
    <source>
        <strain evidence="1 2">DSM 18795</strain>
    </source>
</reference>
<comment type="caution">
    <text evidence="1">The sequence shown here is derived from an EMBL/GenBank/DDBJ whole genome shotgun (WGS) entry which is preliminary data.</text>
</comment>
<keyword evidence="2" id="KW-1185">Reference proteome</keyword>
<sequence>MGWGRFELLRDMLAPLRVTRVVRTRLRLALTAGLLMKVSDDRNKKQPADKSLTMCTRSVYSGL</sequence>
<evidence type="ECO:0000313" key="1">
    <source>
        <dbReference type="EMBL" id="ELY66379.1"/>
    </source>
</evidence>
<accession>L9XX12</accession>
<dbReference type="AlphaFoldDB" id="L9XX12"/>
<proteinExistence type="predicted"/>
<evidence type="ECO:0000313" key="2">
    <source>
        <dbReference type="Proteomes" id="UP000011531"/>
    </source>
</evidence>
<gene>
    <name evidence="1" type="ORF">C492_00604</name>
</gene>
<name>L9XX12_9EURY</name>
<dbReference type="Proteomes" id="UP000011531">
    <property type="component" value="Unassembled WGS sequence"/>
</dbReference>